<dbReference type="InterPro" id="IPR059162">
    <property type="entry name" value="RIIAD1"/>
</dbReference>
<evidence type="ECO:0000313" key="1">
    <source>
        <dbReference type="EMBL" id="OAJ39085.1"/>
    </source>
</evidence>
<dbReference type="eggNOG" id="ENOG502TD1K">
    <property type="taxonomic scope" value="Eukaryota"/>
</dbReference>
<dbReference type="VEuPathDB" id="FungiDB:BDEG_22959"/>
<dbReference type="Proteomes" id="UP000077115">
    <property type="component" value="Unassembled WGS sequence"/>
</dbReference>
<organism evidence="1 2">
    <name type="scientific">Batrachochytrium dendrobatidis (strain JEL423)</name>
    <dbReference type="NCBI Taxonomy" id="403673"/>
    <lineage>
        <taxon>Eukaryota</taxon>
        <taxon>Fungi</taxon>
        <taxon>Fungi incertae sedis</taxon>
        <taxon>Chytridiomycota</taxon>
        <taxon>Chytridiomycota incertae sedis</taxon>
        <taxon>Chytridiomycetes</taxon>
        <taxon>Rhizophydiales</taxon>
        <taxon>Rhizophydiales incertae sedis</taxon>
        <taxon>Batrachochytrium</taxon>
    </lineage>
</organism>
<evidence type="ECO:0008006" key="3">
    <source>
        <dbReference type="Google" id="ProtNLM"/>
    </source>
</evidence>
<protein>
    <recommendedName>
        <fullName evidence="3">RIIa domain-containing protein</fullName>
    </recommendedName>
</protein>
<reference evidence="1 2" key="2">
    <citation type="submission" date="2016-05" db="EMBL/GenBank/DDBJ databases">
        <title>Lineage-specific infection strategies underlie the spectrum of fungal disease in amphibians.</title>
        <authorList>
            <person name="Cuomo C.A."/>
            <person name="Farrer R.A."/>
            <person name="James T."/>
            <person name="Longcore J."/>
            <person name="Birren B."/>
        </authorList>
    </citation>
    <scope>NUCLEOTIDE SEQUENCE [LARGE SCALE GENOMIC DNA]</scope>
    <source>
        <strain evidence="1 2">JEL423</strain>
    </source>
</reference>
<reference evidence="1 2" key="1">
    <citation type="submission" date="2006-10" db="EMBL/GenBank/DDBJ databases">
        <title>The Genome Sequence of Batrachochytrium dendrobatidis JEL423.</title>
        <authorList>
            <consortium name="The Broad Institute Genome Sequencing Platform"/>
            <person name="Birren B."/>
            <person name="Lander E."/>
            <person name="Galagan J."/>
            <person name="Cuomo C."/>
            <person name="Devon K."/>
            <person name="Jaffe D."/>
            <person name="Butler J."/>
            <person name="Alvarez P."/>
            <person name="Gnerre S."/>
            <person name="Grabherr M."/>
            <person name="Kleber M."/>
            <person name="Mauceli E."/>
            <person name="Brockman W."/>
            <person name="Young S."/>
            <person name="LaButti K."/>
            <person name="Sykes S."/>
            <person name="DeCaprio D."/>
            <person name="Crawford M."/>
            <person name="Koehrsen M."/>
            <person name="Engels R."/>
            <person name="Montgomery P."/>
            <person name="Pearson M."/>
            <person name="Howarth C."/>
            <person name="Larson L."/>
            <person name="White J."/>
            <person name="O'Leary S."/>
            <person name="Kodira C."/>
            <person name="Zeng Q."/>
            <person name="Yandava C."/>
            <person name="Alvarado L."/>
            <person name="Longcore J."/>
            <person name="James T."/>
        </authorList>
    </citation>
    <scope>NUCLEOTIDE SEQUENCE [LARGE SCALE GENOMIC DNA]</scope>
    <source>
        <strain evidence="1 2">JEL423</strain>
    </source>
</reference>
<sequence>MATASPNLELTNQVVAHATSKKIVLNKEMQTQLDQDKIQLRIENELYIRQHPEIRNIIGYFIQKVLVHRPVNLPEFAVALLANPELKQEVEQFQQETQRPEIKIQYK</sequence>
<dbReference type="CDD" id="cd22971">
    <property type="entry name" value="DD_RIIAD1"/>
    <property type="match status" value="1"/>
</dbReference>
<dbReference type="OrthoDB" id="10249338at2759"/>
<evidence type="ECO:0000313" key="2">
    <source>
        <dbReference type="Proteomes" id="UP000077115"/>
    </source>
</evidence>
<dbReference type="EMBL" id="DS022302">
    <property type="protein sequence ID" value="OAJ39085.1"/>
    <property type="molecule type" value="Genomic_DNA"/>
</dbReference>
<accession>A0A177WH75</accession>
<dbReference type="AlphaFoldDB" id="A0A177WH75"/>
<name>A0A177WH75_BATDL</name>
<gene>
    <name evidence="1" type="ORF">BDEG_22959</name>
</gene>
<proteinExistence type="predicted"/>